<dbReference type="InterPro" id="IPR036282">
    <property type="entry name" value="Glutathione-S-Trfase_C_sf"/>
</dbReference>
<reference evidence="2 3" key="1">
    <citation type="submission" date="2021-08" db="EMBL/GenBank/DDBJ databases">
        <title>Culture and genomic analysis of Symbiopectobacterium purcellii sp. nov. gen. nov., isolated from the leafhopper Empoasca decipiens.</title>
        <authorList>
            <person name="Nadal-Jimenez P."/>
            <person name="Siozios S."/>
            <person name="Halliday N."/>
            <person name="Camara M."/>
            <person name="Hurst G.D.D."/>
        </authorList>
    </citation>
    <scope>NUCLEOTIDE SEQUENCE [LARGE SCALE GENOMIC DNA]</scope>
    <source>
        <strain evidence="2 3">SyEd1</strain>
    </source>
</reference>
<evidence type="ECO:0000313" key="3">
    <source>
        <dbReference type="Proteomes" id="UP000825886"/>
    </source>
</evidence>
<dbReference type="SFLD" id="SFLDG01204">
    <property type="entry name" value="Grx2-like.1"/>
    <property type="match status" value="1"/>
</dbReference>
<proteinExistence type="predicted"/>
<dbReference type="PROSITE" id="PS00195">
    <property type="entry name" value="GLUTAREDOXIN_1"/>
    <property type="match status" value="1"/>
</dbReference>
<dbReference type="Proteomes" id="UP000825886">
    <property type="component" value="Chromosome"/>
</dbReference>
<dbReference type="PROSITE" id="PS50404">
    <property type="entry name" value="GST_NTER"/>
    <property type="match status" value="1"/>
</dbReference>
<dbReference type="RefSeq" id="WP_222157895.1">
    <property type="nucleotide sequence ID" value="NZ_CP081864.1"/>
</dbReference>
<keyword evidence="3" id="KW-1185">Reference proteome</keyword>
<name>A0ABX9AIA9_9ENTR</name>
<sequence length="211" mass="23550">MKLFTYEHCPFCVRARMIFGLKNTPFELAIIMEGDVETPTRMVGRKVVPILQKEDGSFMPESMDIVHYVDSLKAPQVADQPVDSAIEAWCKSASGVVFKLAVPRFTEGEFAELATQPARQAFRQREEKAFGDLSALLAETPALIRDVEQKLAELETLLPADKTVSTTDFILFPILRSLTIVKGLHYGPRVNEYLHRVAAAAQIDLLTAQAR</sequence>
<gene>
    <name evidence="2" type="primary">grxB</name>
    <name evidence="2" type="ORF">K6K13_16135</name>
</gene>
<evidence type="ECO:0000259" key="1">
    <source>
        <dbReference type="PROSITE" id="PS50404"/>
    </source>
</evidence>
<dbReference type="SFLD" id="SFLDG01183">
    <property type="entry name" value="Grx2-like"/>
    <property type="match status" value="1"/>
</dbReference>
<dbReference type="SUPFAM" id="SSF52833">
    <property type="entry name" value="Thioredoxin-like"/>
    <property type="match status" value="1"/>
</dbReference>
<dbReference type="InterPro" id="IPR036249">
    <property type="entry name" value="Thioredoxin-like_sf"/>
</dbReference>
<organism evidence="2 3">
    <name type="scientific">Symbiopectobacterium purcellii</name>
    <dbReference type="NCBI Taxonomy" id="2871826"/>
    <lineage>
        <taxon>Bacteria</taxon>
        <taxon>Pseudomonadati</taxon>
        <taxon>Pseudomonadota</taxon>
        <taxon>Gammaproteobacteria</taxon>
        <taxon>Enterobacterales</taxon>
        <taxon>Enterobacteriaceae</taxon>
    </lineage>
</organism>
<dbReference type="Gene3D" id="1.20.1050.10">
    <property type="match status" value="1"/>
</dbReference>
<protein>
    <submittedName>
        <fullName evidence="2">Glutaredoxin 2</fullName>
    </submittedName>
</protein>
<dbReference type="Pfam" id="PF13417">
    <property type="entry name" value="GST_N_3"/>
    <property type="match status" value="1"/>
</dbReference>
<dbReference type="CDD" id="cd03037">
    <property type="entry name" value="GST_N_GRX2"/>
    <property type="match status" value="1"/>
</dbReference>
<dbReference type="EMBL" id="CP081864">
    <property type="protein sequence ID" value="QZN94782.1"/>
    <property type="molecule type" value="Genomic_DNA"/>
</dbReference>
<dbReference type="Gene3D" id="3.40.30.10">
    <property type="entry name" value="Glutaredoxin"/>
    <property type="match status" value="1"/>
</dbReference>
<dbReference type="InterPro" id="IPR040079">
    <property type="entry name" value="Glutathione_S-Trfase"/>
</dbReference>
<evidence type="ECO:0000313" key="2">
    <source>
        <dbReference type="EMBL" id="QZN94782.1"/>
    </source>
</evidence>
<dbReference type="InterPro" id="IPR007494">
    <property type="entry name" value="Glutaredoxin2_C"/>
</dbReference>
<feature type="domain" description="GST N-terminal" evidence="1">
    <location>
        <begin position="1"/>
        <end position="77"/>
    </location>
</feature>
<dbReference type="InterPro" id="IPR011767">
    <property type="entry name" value="GLR_AS"/>
</dbReference>
<dbReference type="NCBIfam" id="NF007702">
    <property type="entry name" value="PRK10387.1"/>
    <property type="match status" value="1"/>
</dbReference>
<dbReference type="Pfam" id="PF04399">
    <property type="entry name" value="Glutaredoxin2_C"/>
    <property type="match status" value="1"/>
</dbReference>
<dbReference type="CDD" id="cd03199">
    <property type="entry name" value="GST_C_GRX2"/>
    <property type="match status" value="1"/>
</dbReference>
<dbReference type="SUPFAM" id="SSF47616">
    <property type="entry name" value="GST C-terminal domain-like"/>
    <property type="match status" value="1"/>
</dbReference>
<dbReference type="InterPro" id="IPR011901">
    <property type="entry name" value="Grx2"/>
</dbReference>
<dbReference type="SFLD" id="SFLDS00019">
    <property type="entry name" value="Glutathione_Transferase_(cytos"/>
    <property type="match status" value="1"/>
</dbReference>
<accession>A0ABX9AIA9</accession>
<dbReference type="InterPro" id="IPR004045">
    <property type="entry name" value="Glutathione_S-Trfase_N"/>
</dbReference>
<dbReference type="NCBIfam" id="TIGR02182">
    <property type="entry name" value="GRXB"/>
    <property type="match status" value="1"/>
</dbReference>